<gene>
    <name evidence="2" type="ORF">A3I23_02995</name>
</gene>
<evidence type="ECO:0000256" key="1">
    <source>
        <dbReference type="SAM" id="Phobius"/>
    </source>
</evidence>
<evidence type="ECO:0000313" key="3">
    <source>
        <dbReference type="Proteomes" id="UP000177693"/>
    </source>
</evidence>
<keyword evidence="1" id="KW-1133">Transmembrane helix</keyword>
<dbReference type="Proteomes" id="UP000177693">
    <property type="component" value="Unassembled WGS sequence"/>
</dbReference>
<feature type="transmembrane region" description="Helical" evidence="1">
    <location>
        <begin position="12"/>
        <end position="33"/>
    </location>
</feature>
<sequence>MDAIDQTQVFFFISSVGFVTLWILIAVFLVYLIRISRTFSRIINKVEGDINSIGDTTKEMLEEVRESSLFQFLIKFFKSKKNKNK</sequence>
<protein>
    <submittedName>
        <fullName evidence="2">Uncharacterized protein</fullName>
    </submittedName>
</protein>
<proteinExistence type="predicted"/>
<keyword evidence="1" id="KW-0812">Transmembrane</keyword>
<comment type="caution">
    <text evidence="2">The sequence shown here is derived from an EMBL/GenBank/DDBJ whole genome shotgun (WGS) entry which is preliminary data.</text>
</comment>
<keyword evidence="1" id="KW-0472">Membrane</keyword>
<dbReference type="AlphaFoldDB" id="A0A1F6Y713"/>
<dbReference type="EMBL" id="MFVL01000004">
    <property type="protein sequence ID" value="OGJ02160.1"/>
    <property type="molecule type" value="Genomic_DNA"/>
</dbReference>
<organism evidence="2 3">
    <name type="scientific">Candidatus Nomurabacteria bacterium RIFCSPLOWO2_02_FULL_40_67</name>
    <dbReference type="NCBI Taxonomy" id="1801787"/>
    <lineage>
        <taxon>Bacteria</taxon>
        <taxon>Candidatus Nomuraibacteriota</taxon>
    </lineage>
</organism>
<evidence type="ECO:0000313" key="2">
    <source>
        <dbReference type="EMBL" id="OGJ02160.1"/>
    </source>
</evidence>
<name>A0A1F6Y713_9BACT</name>
<reference evidence="2 3" key="1">
    <citation type="journal article" date="2016" name="Nat. Commun.">
        <title>Thousands of microbial genomes shed light on interconnected biogeochemical processes in an aquifer system.</title>
        <authorList>
            <person name="Anantharaman K."/>
            <person name="Brown C.T."/>
            <person name="Hug L.A."/>
            <person name="Sharon I."/>
            <person name="Castelle C.J."/>
            <person name="Probst A.J."/>
            <person name="Thomas B.C."/>
            <person name="Singh A."/>
            <person name="Wilkins M.J."/>
            <person name="Karaoz U."/>
            <person name="Brodie E.L."/>
            <person name="Williams K.H."/>
            <person name="Hubbard S.S."/>
            <person name="Banfield J.F."/>
        </authorList>
    </citation>
    <scope>NUCLEOTIDE SEQUENCE [LARGE SCALE GENOMIC DNA]</scope>
</reference>
<accession>A0A1F6Y713</accession>